<reference evidence="1" key="1">
    <citation type="journal article" date="2015" name="Nature">
        <title>Complex archaea that bridge the gap between prokaryotes and eukaryotes.</title>
        <authorList>
            <person name="Spang A."/>
            <person name="Saw J.H."/>
            <person name="Jorgensen S.L."/>
            <person name="Zaremba-Niedzwiedzka K."/>
            <person name="Martijn J."/>
            <person name="Lind A.E."/>
            <person name="van Eijk R."/>
            <person name="Schleper C."/>
            <person name="Guy L."/>
            <person name="Ettema T.J."/>
        </authorList>
    </citation>
    <scope>NUCLEOTIDE SEQUENCE</scope>
</reference>
<protein>
    <submittedName>
        <fullName evidence="1">Uncharacterized protein</fullName>
    </submittedName>
</protein>
<accession>A0A0F9E1G1</accession>
<proteinExistence type="predicted"/>
<sequence>MENNQIVEQINIVVEVREKAQGMADQKKALYDEFQTTHCEFFGDVVMAGTIVSEAEDKLRELTLQAYAETGNKSPVNGVGIRERTILTYDNKVAFDWAKAHKLALKLDTKTFESIVKADPPSFVTITKEPIATIATELKLVEEGDNG</sequence>
<evidence type="ECO:0000313" key="1">
    <source>
        <dbReference type="EMBL" id="KKL67834.1"/>
    </source>
</evidence>
<comment type="caution">
    <text evidence="1">The sequence shown here is derived from an EMBL/GenBank/DDBJ whole genome shotgun (WGS) entry which is preliminary data.</text>
</comment>
<name>A0A0F9E1G1_9ZZZZ</name>
<dbReference type="AlphaFoldDB" id="A0A0F9E1G1"/>
<gene>
    <name evidence="1" type="ORF">LCGC14_2131030</name>
</gene>
<dbReference type="EMBL" id="LAZR01026733">
    <property type="protein sequence ID" value="KKL67834.1"/>
    <property type="molecule type" value="Genomic_DNA"/>
</dbReference>
<organism evidence="1">
    <name type="scientific">marine sediment metagenome</name>
    <dbReference type="NCBI Taxonomy" id="412755"/>
    <lineage>
        <taxon>unclassified sequences</taxon>
        <taxon>metagenomes</taxon>
        <taxon>ecological metagenomes</taxon>
    </lineage>
</organism>